<dbReference type="GO" id="GO:0005759">
    <property type="term" value="C:mitochondrial matrix"/>
    <property type="evidence" value="ECO:0007669"/>
    <property type="project" value="TreeGrafter"/>
</dbReference>
<dbReference type="OrthoDB" id="415696at2759"/>
<dbReference type="PANTHER" id="PTHR10293:SF45">
    <property type="entry name" value="BIFUNCTIONAL MONOTHIOL GLUTAREDOXIN-S16, CHLOROPLASTIC"/>
    <property type="match status" value="1"/>
</dbReference>
<organism evidence="5 6">
    <name type="scientific">Chondrus crispus</name>
    <name type="common">Carrageen Irish moss</name>
    <name type="synonym">Polymorpha crispa</name>
    <dbReference type="NCBI Taxonomy" id="2769"/>
    <lineage>
        <taxon>Eukaryota</taxon>
        <taxon>Rhodophyta</taxon>
        <taxon>Florideophyceae</taxon>
        <taxon>Rhodymeniophycidae</taxon>
        <taxon>Gigartinales</taxon>
        <taxon>Gigartinaceae</taxon>
        <taxon>Chondrus</taxon>
    </lineage>
</organism>
<dbReference type="PANTHER" id="PTHR10293">
    <property type="entry name" value="GLUTAREDOXIN FAMILY MEMBER"/>
    <property type="match status" value="1"/>
</dbReference>
<dbReference type="GO" id="GO:0046872">
    <property type="term" value="F:metal ion binding"/>
    <property type="evidence" value="ECO:0007669"/>
    <property type="project" value="UniProtKB-KW"/>
</dbReference>
<gene>
    <name evidence="5" type="ORF">CHC_T00007132001</name>
</gene>
<dbReference type="GeneID" id="17318314"/>
<dbReference type="InterPro" id="IPR004480">
    <property type="entry name" value="Monothiol_GRX-rel"/>
</dbReference>
<sequence length="304" mass="33652">MAQRLPAFSASIALVASKRGSATLSSFTASRVPLVRHSTVSFHRQRPTPRFPQLPPDSIRSPTAQLGNVEDLPAERIPGDAALVPQHWHRPGVYGVYSINAELQYVAAVRDVGAAIATHITIINDPKLVFAVRMILVDTVEQAPLGDIAETWVLTHFEHGPGVPPGNGDAAPIWREEELVRTADIYFPPNTEPEMVRSAIKRVLRENKVLLFMKGTREEPRCGFSKRTVEMLDSVLGNEFVCMDVLDEIRNRGLREEIKKFSEWPTIPQLYVNGDFVGGADIVQSMKDSGELDTLLQPLVKSAN</sequence>
<dbReference type="InterPro" id="IPR002109">
    <property type="entry name" value="Glutaredoxin"/>
</dbReference>
<keyword evidence="6" id="KW-1185">Reference proteome</keyword>
<evidence type="ECO:0000259" key="4">
    <source>
        <dbReference type="Pfam" id="PF00462"/>
    </source>
</evidence>
<protein>
    <recommendedName>
        <fullName evidence="4">Glutaredoxin domain-containing protein</fullName>
    </recommendedName>
</protein>
<evidence type="ECO:0000256" key="1">
    <source>
        <dbReference type="ARBA" id="ARBA00022723"/>
    </source>
</evidence>
<dbReference type="KEGG" id="ccp:CHC_T00007132001"/>
<dbReference type="InterPro" id="IPR033658">
    <property type="entry name" value="GRX_PICOT-like"/>
</dbReference>
<dbReference type="InterPro" id="IPR036249">
    <property type="entry name" value="Thioredoxin-like_sf"/>
</dbReference>
<dbReference type="RefSeq" id="XP_005710610.1">
    <property type="nucleotide sequence ID" value="XM_005710553.1"/>
</dbReference>
<dbReference type="Proteomes" id="UP000012073">
    <property type="component" value="Unassembled WGS sequence"/>
</dbReference>
<feature type="domain" description="Glutaredoxin" evidence="4">
    <location>
        <begin position="209"/>
        <end position="277"/>
    </location>
</feature>
<evidence type="ECO:0000313" key="5">
    <source>
        <dbReference type="EMBL" id="CDF40316.1"/>
    </source>
</evidence>
<keyword evidence="2" id="KW-0408">Iron</keyword>
<proteinExistence type="predicted"/>
<dbReference type="EMBL" id="HG002154">
    <property type="protein sequence ID" value="CDF40316.1"/>
    <property type="molecule type" value="Genomic_DNA"/>
</dbReference>
<evidence type="ECO:0000313" key="6">
    <source>
        <dbReference type="Proteomes" id="UP000012073"/>
    </source>
</evidence>
<accession>R7QS23</accession>
<dbReference type="Gene3D" id="3.40.30.10">
    <property type="entry name" value="Glutaredoxin"/>
    <property type="match status" value="1"/>
</dbReference>
<dbReference type="Pfam" id="PF00462">
    <property type="entry name" value="Glutaredoxin"/>
    <property type="match status" value="1"/>
</dbReference>
<dbReference type="AlphaFoldDB" id="R7QS23"/>
<name>R7QS23_CHOCR</name>
<dbReference type="CDD" id="cd03028">
    <property type="entry name" value="GRX_PICOT_like"/>
    <property type="match status" value="1"/>
</dbReference>
<dbReference type="PhylomeDB" id="R7QS23"/>
<dbReference type="PROSITE" id="PS51354">
    <property type="entry name" value="GLUTAREDOXIN_2"/>
    <property type="match status" value="1"/>
</dbReference>
<reference evidence="6" key="1">
    <citation type="journal article" date="2013" name="Proc. Natl. Acad. Sci. U.S.A.">
        <title>Genome structure and metabolic features in the red seaweed Chondrus crispus shed light on evolution of the Archaeplastida.</title>
        <authorList>
            <person name="Collen J."/>
            <person name="Porcel B."/>
            <person name="Carre W."/>
            <person name="Ball S.G."/>
            <person name="Chaparro C."/>
            <person name="Tonon T."/>
            <person name="Barbeyron T."/>
            <person name="Michel G."/>
            <person name="Noel B."/>
            <person name="Valentin K."/>
            <person name="Elias M."/>
            <person name="Artiguenave F."/>
            <person name="Arun A."/>
            <person name="Aury J.M."/>
            <person name="Barbosa-Neto J.F."/>
            <person name="Bothwell J.H."/>
            <person name="Bouget F.Y."/>
            <person name="Brillet L."/>
            <person name="Cabello-Hurtado F."/>
            <person name="Capella-Gutierrez S."/>
            <person name="Charrier B."/>
            <person name="Cladiere L."/>
            <person name="Cock J.M."/>
            <person name="Coelho S.M."/>
            <person name="Colleoni C."/>
            <person name="Czjzek M."/>
            <person name="Da Silva C."/>
            <person name="Delage L."/>
            <person name="Denoeud F."/>
            <person name="Deschamps P."/>
            <person name="Dittami S.M."/>
            <person name="Gabaldon T."/>
            <person name="Gachon C.M."/>
            <person name="Groisillier A."/>
            <person name="Herve C."/>
            <person name="Jabbari K."/>
            <person name="Katinka M."/>
            <person name="Kloareg B."/>
            <person name="Kowalczyk N."/>
            <person name="Labadie K."/>
            <person name="Leblanc C."/>
            <person name="Lopez P.J."/>
            <person name="McLachlan D.H."/>
            <person name="Meslet-Cladiere L."/>
            <person name="Moustafa A."/>
            <person name="Nehr Z."/>
            <person name="Nyvall Collen P."/>
            <person name="Panaud O."/>
            <person name="Partensky F."/>
            <person name="Poulain J."/>
            <person name="Rensing S.A."/>
            <person name="Rousvoal S."/>
            <person name="Samson G."/>
            <person name="Symeonidi A."/>
            <person name="Weissenbach J."/>
            <person name="Zambounis A."/>
            <person name="Wincker P."/>
            <person name="Boyen C."/>
        </authorList>
    </citation>
    <scope>NUCLEOTIDE SEQUENCE [LARGE SCALE GENOMIC DNA]</scope>
    <source>
        <strain evidence="6">cv. Stackhouse</strain>
    </source>
</reference>
<dbReference type="SUPFAM" id="SSF52833">
    <property type="entry name" value="Thioredoxin-like"/>
    <property type="match status" value="1"/>
</dbReference>
<dbReference type="STRING" id="2769.R7QS23"/>
<keyword evidence="3" id="KW-0411">Iron-sulfur</keyword>
<evidence type="ECO:0000256" key="3">
    <source>
        <dbReference type="ARBA" id="ARBA00023014"/>
    </source>
</evidence>
<keyword evidence="1" id="KW-0479">Metal-binding</keyword>
<dbReference type="Gramene" id="CDF40316">
    <property type="protein sequence ID" value="CDF40316"/>
    <property type="gene ID" value="CHC_T00007132001"/>
</dbReference>
<dbReference type="GO" id="GO:0051536">
    <property type="term" value="F:iron-sulfur cluster binding"/>
    <property type="evidence" value="ECO:0007669"/>
    <property type="project" value="UniProtKB-KW"/>
</dbReference>
<evidence type="ECO:0000256" key="2">
    <source>
        <dbReference type="ARBA" id="ARBA00023004"/>
    </source>
</evidence>